<reference evidence="3" key="1">
    <citation type="journal article" date="2023" name="Commun. Biol.">
        <title>Genome analysis of Parmales, the sister group of diatoms, reveals the evolutionary specialization of diatoms from phago-mixotrophs to photoautotrophs.</title>
        <authorList>
            <person name="Ban H."/>
            <person name="Sato S."/>
            <person name="Yoshikawa S."/>
            <person name="Yamada K."/>
            <person name="Nakamura Y."/>
            <person name="Ichinomiya M."/>
            <person name="Sato N."/>
            <person name="Blanc-Mathieu R."/>
            <person name="Endo H."/>
            <person name="Kuwata A."/>
            <person name="Ogata H."/>
        </authorList>
    </citation>
    <scope>NUCLEOTIDE SEQUENCE [LARGE SCALE GENOMIC DNA]</scope>
    <source>
        <strain evidence="3">NIES 3701</strain>
    </source>
</reference>
<comment type="similarity">
    <text evidence="1">Belongs to the metallo-dependent hydrolases superfamily. Adenosine and AMP deaminases family.</text>
</comment>
<dbReference type="AlphaFoldDB" id="A0A9W6ZD47"/>
<evidence type="ECO:0000313" key="3">
    <source>
        <dbReference type="Proteomes" id="UP001165085"/>
    </source>
</evidence>
<dbReference type="GO" id="GO:0032264">
    <property type="term" value="P:IMP salvage"/>
    <property type="evidence" value="ECO:0007669"/>
    <property type="project" value="InterPro"/>
</dbReference>
<dbReference type="EMBL" id="BRXY01000008">
    <property type="protein sequence ID" value="GMH52124.1"/>
    <property type="molecule type" value="Genomic_DNA"/>
</dbReference>
<comment type="caution">
    <text evidence="2">The sequence shown here is derived from an EMBL/GenBank/DDBJ whole genome shotgun (WGS) entry which is preliminary data.</text>
</comment>
<organism evidence="2 3">
    <name type="scientific">Triparma strigata</name>
    <dbReference type="NCBI Taxonomy" id="1606541"/>
    <lineage>
        <taxon>Eukaryota</taxon>
        <taxon>Sar</taxon>
        <taxon>Stramenopiles</taxon>
        <taxon>Ochrophyta</taxon>
        <taxon>Bolidophyceae</taxon>
        <taxon>Parmales</taxon>
        <taxon>Triparmaceae</taxon>
        <taxon>Triparma</taxon>
    </lineage>
</organism>
<gene>
    <name evidence="2" type="ORF">TrST_g4229</name>
</gene>
<dbReference type="Gene3D" id="4.10.800.20">
    <property type="match status" value="1"/>
</dbReference>
<keyword evidence="3" id="KW-1185">Reference proteome</keyword>
<protein>
    <recommendedName>
        <fullName evidence="4">AMP deaminase</fullName>
    </recommendedName>
</protein>
<dbReference type="PANTHER" id="PTHR11359:SF0">
    <property type="entry name" value="AMP DEAMINASE"/>
    <property type="match status" value="1"/>
</dbReference>
<sequence>MEHSASAPAVGRKATAVPGMGWAKLKKNLRTQRVVKQCCGVDFWEIDSFADEMGQVPSNQHEGEEHVKNIRNSMMSNSGVRPGGHPVSSGAPKEITEALTSLLNLRRKYSEARSSGSSIVNDAIPATECDLTIPDEAAMADLRNVWDLAKNPNIAAFCRVRLSILESKFDVWSLEARDTEMVQQQALKNDFLTIPKVDTHLHNSAMMTAKQLSSFMHSTYEKDKDRVLREKEGKAVTVGEELLANGFSPNKKSTDELSGNHKMFANFENFNKGFTPLGSRALKSLFLGTGALEGEYLFKLTKTCSELARDEADAFLEPRYSVYGNNKTGWAALAKWFRRWEVDKTIPTTLLAVQLPRVYPVWRKLGMVNCFGDMLKNFWNPLFEAAAEPEDSDSDMRYIISKLRVLDSVDDESKEDVHDIAGLPAPMDWTSEKNPPWTYYHYYMHLNLCKLNVILGRQTNPIQMRPHAGEAGPTHHLAAAFLLCDGISHGINLDKEPVLQYLYYLSQIPIAVSPISNSVLFLKYRDNPFPSMFKRGLCVALTTDDPLMFHSTPTPLLEEYATARHSFDLSSIDLCEIARYSCLAAFNKEELQQMYGDADDHDPDKTNIPPMRINYRVKQLEEELNGLK</sequence>
<name>A0A9W6ZD47_9STRA</name>
<dbReference type="InterPro" id="IPR032466">
    <property type="entry name" value="Metal_Hydrolase"/>
</dbReference>
<dbReference type="PANTHER" id="PTHR11359">
    <property type="entry name" value="AMP DEAMINASE"/>
    <property type="match status" value="1"/>
</dbReference>
<dbReference type="InterPro" id="IPR006329">
    <property type="entry name" value="AMPD"/>
</dbReference>
<dbReference type="Gene3D" id="3.20.20.140">
    <property type="entry name" value="Metal-dependent hydrolases"/>
    <property type="match status" value="1"/>
</dbReference>
<dbReference type="Proteomes" id="UP001165085">
    <property type="component" value="Unassembled WGS sequence"/>
</dbReference>
<accession>A0A9W6ZD47</accession>
<dbReference type="SUPFAM" id="SSF51556">
    <property type="entry name" value="Metallo-dependent hydrolases"/>
    <property type="match status" value="1"/>
</dbReference>
<dbReference type="GO" id="GO:0005829">
    <property type="term" value="C:cytosol"/>
    <property type="evidence" value="ECO:0007669"/>
    <property type="project" value="TreeGrafter"/>
</dbReference>
<dbReference type="Pfam" id="PF19326">
    <property type="entry name" value="AMP_deaminase"/>
    <property type="match status" value="1"/>
</dbReference>
<dbReference type="GO" id="GO:0003876">
    <property type="term" value="F:AMP deaminase activity"/>
    <property type="evidence" value="ECO:0007669"/>
    <property type="project" value="InterPro"/>
</dbReference>
<dbReference type="OrthoDB" id="1723809at2759"/>
<proteinExistence type="inferred from homology"/>
<evidence type="ECO:0000256" key="1">
    <source>
        <dbReference type="ARBA" id="ARBA00006676"/>
    </source>
</evidence>
<evidence type="ECO:0000313" key="2">
    <source>
        <dbReference type="EMBL" id="GMH52124.1"/>
    </source>
</evidence>
<dbReference type="GO" id="GO:0046033">
    <property type="term" value="P:AMP metabolic process"/>
    <property type="evidence" value="ECO:0007669"/>
    <property type="project" value="TreeGrafter"/>
</dbReference>
<evidence type="ECO:0008006" key="4">
    <source>
        <dbReference type="Google" id="ProtNLM"/>
    </source>
</evidence>